<dbReference type="EMBL" id="FR824430">
    <property type="protein sequence ID" value="CCA26555.1"/>
    <property type="molecule type" value="Genomic_DNA"/>
</dbReference>
<gene>
    <name evidence="2" type="primary">AlNc14C386G11260</name>
    <name evidence="2" type="ORF">ALNC14_126990</name>
</gene>
<reference evidence="2" key="2">
    <citation type="submission" date="2011-02" db="EMBL/GenBank/DDBJ databases">
        <authorList>
            <person name="MacLean D."/>
        </authorList>
    </citation>
    <scope>NUCLEOTIDE SEQUENCE</scope>
</reference>
<accession>F0WYJ7</accession>
<organism evidence="2">
    <name type="scientific">Albugo laibachii Nc14</name>
    <dbReference type="NCBI Taxonomy" id="890382"/>
    <lineage>
        <taxon>Eukaryota</taxon>
        <taxon>Sar</taxon>
        <taxon>Stramenopiles</taxon>
        <taxon>Oomycota</taxon>
        <taxon>Peronosporomycetes</taxon>
        <taxon>Albuginales</taxon>
        <taxon>Albuginaceae</taxon>
        <taxon>Albugo</taxon>
    </lineage>
</organism>
<evidence type="ECO:0000256" key="1">
    <source>
        <dbReference type="SAM" id="MobiDB-lite"/>
    </source>
</evidence>
<reference evidence="2" key="1">
    <citation type="journal article" date="2011" name="PLoS Biol.">
        <title>Gene gain and loss during evolution of obligate parasitism in the white rust pathogen of Arabidopsis thaliana.</title>
        <authorList>
            <person name="Kemen E."/>
            <person name="Gardiner A."/>
            <person name="Schultz-Larsen T."/>
            <person name="Kemen A.C."/>
            <person name="Balmuth A.L."/>
            <person name="Robert-Seilaniantz A."/>
            <person name="Bailey K."/>
            <person name="Holub E."/>
            <person name="Studholme D.J."/>
            <person name="Maclean D."/>
            <person name="Jones J.D."/>
        </authorList>
    </citation>
    <scope>NUCLEOTIDE SEQUENCE</scope>
</reference>
<protein>
    <submittedName>
        <fullName evidence="2">AlNc14C386G11260 protein</fullName>
    </submittedName>
</protein>
<name>F0WYJ7_9STRA</name>
<sequence length="147" mass="16137">MDQAAEVHIQAPPATHTNDEVASMACSEDEGIARLLDLAAEPKSDIGDRLTKLEARSFEDAQASVVSAGSSTFHANVEMRACHGREKLNSRLNNEVMPGSARQNSAGKVHQRMKRADDRQGTRIRPPRDTGHRPVPAQTYFAVQRHV</sequence>
<feature type="compositionally biased region" description="Basic and acidic residues" evidence="1">
    <location>
        <begin position="114"/>
        <end position="132"/>
    </location>
</feature>
<evidence type="ECO:0000313" key="2">
    <source>
        <dbReference type="EMBL" id="CCA26555.1"/>
    </source>
</evidence>
<feature type="region of interest" description="Disordered" evidence="1">
    <location>
        <begin position="95"/>
        <end position="135"/>
    </location>
</feature>
<proteinExistence type="predicted"/>
<dbReference type="HOGENOM" id="CLU_1771497_0_0_1"/>
<dbReference type="AlphaFoldDB" id="F0WYJ7"/>